<sequence length="70" mass="7965">MIKLEKCPHCGGEVVLCKLNTMIAFEFSIICTECGLETRIHTSPMSNCCFDMSKAVNEIVEKWNRREAQP</sequence>
<accession>A0A8S5LLK8</accession>
<dbReference type="EMBL" id="BK015871">
    <property type="protein sequence ID" value="DAD70841.1"/>
    <property type="molecule type" value="Genomic_DNA"/>
</dbReference>
<protein>
    <submittedName>
        <fullName evidence="1">Restriction alleviation protein</fullName>
    </submittedName>
</protein>
<dbReference type="Pfam" id="PF14354">
    <property type="entry name" value="Lar_restr_allev"/>
    <property type="match status" value="1"/>
</dbReference>
<evidence type="ECO:0000313" key="1">
    <source>
        <dbReference type="EMBL" id="DAD70841.1"/>
    </source>
</evidence>
<reference evidence="1" key="1">
    <citation type="journal article" date="2021" name="Proc. Natl. Acad. Sci. U.S.A.">
        <title>A Catalog of Tens of Thousands of Viruses from Human Metagenomes Reveals Hidden Associations with Chronic Diseases.</title>
        <authorList>
            <person name="Tisza M.J."/>
            <person name="Buck C.B."/>
        </authorList>
    </citation>
    <scope>NUCLEOTIDE SEQUENCE</scope>
    <source>
        <strain evidence="1">Ctvok7</strain>
    </source>
</reference>
<organism evidence="1">
    <name type="scientific">Siphoviridae sp. ctvok7</name>
    <dbReference type="NCBI Taxonomy" id="2827596"/>
    <lineage>
        <taxon>Viruses</taxon>
        <taxon>Duplodnaviria</taxon>
        <taxon>Heunggongvirae</taxon>
        <taxon>Uroviricota</taxon>
        <taxon>Caudoviricetes</taxon>
    </lineage>
</organism>
<proteinExistence type="predicted"/>
<name>A0A8S5LLK8_9CAUD</name>